<reference evidence="3 4" key="1">
    <citation type="submission" date="2024-09" db="EMBL/GenBank/DDBJ databases">
        <authorList>
            <person name="Sun Q."/>
            <person name="Mori K."/>
        </authorList>
    </citation>
    <scope>NUCLEOTIDE SEQUENCE [LARGE SCALE GENOMIC DNA]</scope>
    <source>
        <strain evidence="3 4">NCAIM B.02529</strain>
    </source>
</reference>
<comment type="caution">
    <text evidence="3">The sequence shown here is derived from an EMBL/GenBank/DDBJ whole genome shotgun (WGS) entry which is preliminary data.</text>
</comment>
<accession>A0ABV6LRB7</accession>
<evidence type="ECO:0000313" key="4">
    <source>
        <dbReference type="Proteomes" id="UP001589836"/>
    </source>
</evidence>
<organism evidence="3 4">
    <name type="scientific">Pontibacillus salicampi</name>
    <dbReference type="NCBI Taxonomy" id="1449801"/>
    <lineage>
        <taxon>Bacteria</taxon>
        <taxon>Bacillati</taxon>
        <taxon>Bacillota</taxon>
        <taxon>Bacilli</taxon>
        <taxon>Bacillales</taxon>
        <taxon>Bacillaceae</taxon>
        <taxon>Pontibacillus</taxon>
    </lineage>
</organism>
<keyword evidence="1" id="KW-1133">Transmembrane helix</keyword>
<feature type="transmembrane region" description="Helical" evidence="1">
    <location>
        <begin position="168"/>
        <end position="188"/>
    </location>
</feature>
<evidence type="ECO:0000256" key="2">
    <source>
        <dbReference type="SAM" id="SignalP"/>
    </source>
</evidence>
<feature type="chain" id="PRO_5046712323" description="LPXTG cell wall anchor domain-containing protein" evidence="2">
    <location>
        <begin position="25"/>
        <end position="194"/>
    </location>
</feature>
<keyword evidence="1" id="KW-0472">Membrane</keyword>
<keyword evidence="1" id="KW-0812">Transmembrane</keyword>
<keyword evidence="4" id="KW-1185">Reference proteome</keyword>
<feature type="signal peptide" evidence="2">
    <location>
        <begin position="1"/>
        <end position="24"/>
    </location>
</feature>
<keyword evidence="2" id="KW-0732">Signal</keyword>
<sequence length="194" mass="22284">MLKKLISIITGLIVVMGAGSPVMAENVGKPPVKELEYRLKELTTLETNENFKVKKYDSKDRLEEEFKNIMVWPLADYYLDHYFEEKNNNVYIIPTEGPTKINFQNDYNLEKLSDHHYKVTQQGSNQLRGNYTLTIHYKYEAGKWVMADRMNRVGLENGGPMPDTASSYPIMMISGLVMLALGSGMFMMRRGIAR</sequence>
<evidence type="ECO:0008006" key="5">
    <source>
        <dbReference type="Google" id="ProtNLM"/>
    </source>
</evidence>
<gene>
    <name evidence="3" type="ORF">ACFFGV_14920</name>
</gene>
<dbReference type="RefSeq" id="WP_377349375.1">
    <property type="nucleotide sequence ID" value="NZ_JBHLTP010000012.1"/>
</dbReference>
<dbReference type="EMBL" id="JBHLTP010000012">
    <property type="protein sequence ID" value="MFC0524869.1"/>
    <property type="molecule type" value="Genomic_DNA"/>
</dbReference>
<name>A0ABV6LRB7_9BACI</name>
<dbReference type="Proteomes" id="UP001589836">
    <property type="component" value="Unassembled WGS sequence"/>
</dbReference>
<evidence type="ECO:0000256" key="1">
    <source>
        <dbReference type="SAM" id="Phobius"/>
    </source>
</evidence>
<evidence type="ECO:0000313" key="3">
    <source>
        <dbReference type="EMBL" id="MFC0524869.1"/>
    </source>
</evidence>
<proteinExistence type="predicted"/>
<protein>
    <recommendedName>
        <fullName evidence="5">LPXTG cell wall anchor domain-containing protein</fullName>
    </recommendedName>
</protein>